<dbReference type="Proteomes" id="UP001500063">
    <property type="component" value="Unassembled WGS sequence"/>
</dbReference>
<sequence>MSLTVIPAEAVTADPEWTGIRTLGHANRFATWDSEFRYDGRIRVPMGVKIKEVRYSYTGNGQADMNTVEVKRGRGGIDQEFEVIDLTFLDDSDLITFTLRGDLNVDADPRPAFSRKYPIRVDVVLDSGDVRTANPEIEVLAGAWAKTDPEKVGRPFVRLPYDTAWGGTPNSQAGFGFVADNGRIPGDKFIIDLVNLRQGEQGVAGNNSDHVYYQLVHEDGTPSHYTPTPQLQKAEGHKDSGVGLKVTLPAIDLRQLGDKPGYYRFLVWPQALNPDGSPSAIGWDPAKLEDAFQLGSVYYRYTAPRSIDPGLRATVKTVRLEATAGQDRWVYPPFVVRNTGQRTIGTVKAVFTAPEGARFTEDHVAFTRWTDESREVVAQGVLSADQRTLTCPAVALNLEPSGPGKDAWVSLYPALQIEGTAHGQLQVGIQLGEPVFVTASDTIDVKPAK</sequence>
<accession>A0ABN0XZF7</accession>
<comment type="caution">
    <text evidence="1">The sequence shown here is derived from an EMBL/GenBank/DDBJ whole genome shotgun (WGS) entry which is preliminary data.</text>
</comment>
<organism evidence="1 2">
    <name type="scientific">Streptomyces blastmyceticus</name>
    <dbReference type="NCBI Taxonomy" id="68180"/>
    <lineage>
        <taxon>Bacteria</taxon>
        <taxon>Bacillati</taxon>
        <taxon>Actinomycetota</taxon>
        <taxon>Actinomycetes</taxon>
        <taxon>Kitasatosporales</taxon>
        <taxon>Streptomycetaceae</taxon>
        <taxon>Streptomyces</taxon>
    </lineage>
</organism>
<evidence type="ECO:0000313" key="1">
    <source>
        <dbReference type="EMBL" id="GAA0377948.1"/>
    </source>
</evidence>
<gene>
    <name evidence="1" type="ORF">GCM10010319_65610</name>
</gene>
<name>A0ABN0XZF7_9ACTN</name>
<dbReference type="RefSeq" id="WP_344123710.1">
    <property type="nucleotide sequence ID" value="NZ_BAAABW010000039.1"/>
</dbReference>
<protein>
    <submittedName>
        <fullName evidence="1">Uncharacterized protein</fullName>
    </submittedName>
</protein>
<evidence type="ECO:0000313" key="2">
    <source>
        <dbReference type="Proteomes" id="UP001500063"/>
    </source>
</evidence>
<reference evidence="1 2" key="1">
    <citation type="journal article" date="2019" name="Int. J. Syst. Evol. Microbiol.">
        <title>The Global Catalogue of Microorganisms (GCM) 10K type strain sequencing project: providing services to taxonomists for standard genome sequencing and annotation.</title>
        <authorList>
            <consortium name="The Broad Institute Genomics Platform"/>
            <consortium name="The Broad Institute Genome Sequencing Center for Infectious Disease"/>
            <person name="Wu L."/>
            <person name="Ma J."/>
        </authorList>
    </citation>
    <scope>NUCLEOTIDE SEQUENCE [LARGE SCALE GENOMIC DNA]</scope>
    <source>
        <strain evidence="1 2">JCM 4565</strain>
    </source>
</reference>
<keyword evidence="2" id="KW-1185">Reference proteome</keyword>
<dbReference type="EMBL" id="BAAABW010000039">
    <property type="protein sequence ID" value="GAA0377948.1"/>
    <property type="molecule type" value="Genomic_DNA"/>
</dbReference>
<proteinExistence type="predicted"/>